<evidence type="ECO:0000313" key="5">
    <source>
        <dbReference type="Proteomes" id="UP000322315"/>
    </source>
</evidence>
<dbReference type="Proteomes" id="UP000322315">
    <property type="component" value="Unassembled WGS sequence"/>
</dbReference>
<evidence type="ECO:0000259" key="1">
    <source>
        <dbReference type="Pfam" id="PF25056"/>
    </source>
</evidence>
<proteinExistence type="predicted"/>
<feature type="domain" description="DUF7793" evidence="1">
    <location>
        <begin position="12"/>
        <end position="125"/>
    </location>
</feature>
<evidence type="ECO:0000313" key="2">
    <source>
        <dbReference type="EMBL" id="KAA5828000.1"/>
    </source>
</evidence>
<dbReference type="EMBL" id="VWRS01000001">
    <property type="protein sequence ID" value="KAA5828000.1"/>
    <property type="molecule type" value="Genomic_DNA"/>
</dbReference>
<comment type="caution">
    <text evidence="2">The sequence shown here is derived from an EMBL/GenBank/DDBJ whole genome shotgun (WGS) entry which is preliminary data.</text>
</comment>
<protein>
    <recommendedName>
        <fullName evidence="1">DUF7793 domain-containing protein</fullName>
    </recommendedName>
</protein>
<evidence type="ECO:0000313" key="3">
    <source>
        <dbReference type="EMBL" id="TSJ82245.1"/>
    </source>
</evidence>
<organism evidence="2 5">
    <name type="scientific">Algibacter amylolyticus</name>
    <dbReference type="NCBI Taxonomy" id="1608400"/>
    <lineage>
        <taxon>Bacteria</taxon>
        <taxon>Pseudomonadati</taxon>
        <taxon>Bacteroidota</taxon>
        <taxon>Flavobacteriia</taxon>
        <taxon>Flavobacteriales</taxon>
        <taxon>Flavobacteriaceae</taxon>
        <taxon>Algibacter</taxon>
    </lineage>
</organism>
<dbReference type="RefSeq" id="WP_144115349.1">
    <property type="nucleotide sequence ID" value="NZ_JACHGE010000001.1"/>
</dbReference>
<dbReference type="AlphaFoldDB" id="A0A5M7BGV3"/>
<reference evidence="3 4" key="2">
    <citation type="submission" date="2019-07" db="EMBL/GenBank/DDBJ databases">
        <title>Algibacter marinivivus sp. nov., isolated from the surface of a marine red alga.</title>
        <authorList>
            <person name="Zhong X."/>
            <person name="Xu W."/>
            <person name="Zhang Y."/>
            <person name="Zhang Q."/>
            <person name="Du Z."/>
        </authorList>
    </citation>
    <scope>NUCLEOTIDE SEQUENCE [LARGE SCALE GENOMIC DNA]</scope>
    <source>
        <strain evidence="3 4">RU-4-M-4</strain>
    </source>
</reference>
<dbReference type="Pfam" id="PF25056">
    <property type="entry name" value="DUF7793"/>
    <property type="match status" value="1"/>
</dbReference>
<dbReference type="InterPro" id="IPR056695">
    <property type="entry name" value="DUF7793"/>
</dbReference>
<accession>A0A5M7BGV3</accession>
<gene>
    <name evidence="2" type="ORF">F2B50_03980</name>
    <name evidence="3" type="ORF">FPF71_03980</name>
</gene>
<keyword evidence="4" id="KW-1185">Reference proteome</keyword>
<evidence type="ECO:0000313" key="4">
    <source>
        <dbReference type="Proteomes" id="UP000315145"/>
    </source>
</evidence>
<dbReference type="OrthoDB" id="1139217at2"/>
<reference evidence="2" key="3">
    <citation type="submission" date="2019-09" db="EMBL/GenBank/DDBJ databases">
        <authorList>
            <person name="Zhang D.-C."/>
        </authorList>
    </citation>
    <scope>NUCLEOTIDE SEQUENCE</scope>
    <source>
        <strain evidence="2">RU-4-M-4</strain>
    </source>
</reference>
<sequence>MENKRKCNKAKFWLDEGILFCKFERGECTKEFSEEFLEEYVNTITSISGGSYFPLLVDLRILKEKEAYTVIQVIANNPELKSAILSKSFVVNSCFIQFALVALRKIYDPIIPNKIFKNYNNAISYSLETNHFFNALS</sequence>
<dbReference type="Proteomes" id="UP000315145">
    <property type="component" value="Unassembled WGS sequence"/>
</dbReference>
<name>A0A5M7BGV3_9FLAO</name>
<reference evidence="2 5" key="1">
    <citation type="journal article" date="2015" name="Int. J. Syst. Evol. Microbiol.">
        <title>Algibacter amylolyticus sp. nov., isolated from intertidal sediment.</title>
        <authorList>
            <person name="Zhang D.C."/>
            <person name="Wu J."/>
            <person name="Neuner K."/>
            <person name="Yao J."/>
            <person name="Margesin R."/>
        </authorList>
    </citation>
    <scope>NUCLEOTIDE SEQUENCE [LARGE SCALE GENOMIC DNA]</scope>
    <source>
        <strain evidence="2 5">RU-4-M-4</strain>
    </source>
</reference>
<dbReference type="EMBL" id="VMBF01000001">
    <property type="protein sequence ID" value="TSJ82245.1"/>
    <property type="molecule type" value="Genomic_DNA"/>
</dbReference>